<accession>A0ABN6PPN2</accession>
<dbReference type="SUPFAM" id="SSF46689">
    <property type="entry name" value="Homeodomain-like"/>
    <property type="match status" value="1"/>
</dbReference>
<feature type="DNA-binding region" description="H-T-H motif" evidence="2">
    <location>
        <begin position="53"/>
        <end position="72"/>
    </location>
</feature>
<dbReference type="InterPro" id="IPR009057">
    <property type="entry name" value="Homeodomain-like_sf"/>
</dbReference>
<feature type="domain" description="HTH tetR-type" evidence="4">
    <location>
        <begin position="30"/>
        <end position="90"/>
    </location>
</feature>
<dbReference type="Proteomes" id="UP001057498">
    <property type="component" value="Chromosome"/>
</dbReference>
<keyword evidence="1 2" id="KW-0238">DNA-binding</keyword>
<dbReference type="PANTHER" id="PTHR43479:SF11">
    <property type="entry name" value="ACREF_ENVCD OPERON REPRESSOR-RELATED"/>
    <property type="match status" value="1"/>
</dbReference>
<dbReference type="InterPro" id="IPR050624">
    <property type="entry name" value="HTH-type_Tx_Regulator"/>
</dbReference>
<dbReference type="RefSeq" id="WP_251969343.1">
    <property type="nucleotide sequence ID" value="NZ_AP025730.1"/>
</dbReference>
<dbReference type="Pfam" id="PF00440">
    <property type="entry name" value="TetR_N"/>
    <property type="match status" value="1"/>
</dbReference>
<evidence type="ECO:0000256" key="2">
    <source>
        <dbReference type="PROSITE-ProRule" id="PRU00335"/>
    </source>
</evidence>
<protein>
    <submittedName>
        <fullName evidence="5">TetR family transcriptional regulator</fullName>
    </submittedName>
</protein>
<dbReference type="EMBL" id="AP025730">
    <property type="protein sequence ID" value="BDI06022.1"/>
    <property type="molecule type" value="Genomic_DNA"/>
</dbReference>
<dbReference type="PROSITE" id="PS50977">
    <property type="entry name" value="HTH_TETR_2"/>
    <property type="match status" value="1"/>
</dbReference>
<sequence>MADKTSTKTLSAGLSTRPHHRTAIGQAQREKTRAHIIDSAIPVFAELGPDVPVIDDFVKAAGVSRGTFYNYFQTTRELLDACIDAMSNEVIETIIPAVRDLSDPVHRLATAARLYYRKATHDPLFRAFLGSVSGIGAVAMEHARGDLEEAIAQGQVQVRDIELAQAIAVGVMVFALKSRLAPSGGDEQGAEVVRAILRGLGASAQNIDDALARELPAVDACRLAVATAA</sequence>
<dbReference type="PRINTS" id="PR00455">
    <property type="entry name" value="HTHTETR"/>
</dbReference>
<evidence type="ECO:0000256" key="3">
    <source>
        <dbReference type="SAM" id="MobiDB-lite"/>
    </source>
</evidence>
<reference evidence="5" key="1">
    <citation type="submission" date="2022-04" db="EMBL/GenBank/DDBJ databases">
        <title>Whole genome sequence of Sphaerotilus sp. FB-5.</title>
        <authorList>
            <person name="Takeda M."/>
            <person name="Narihara S."/>
            <person name="Akimoto M."/>
            <person name="Akimoto R."/>
            <person name="Nishiyashiki S."/>
            <person name="Murakami T."/>
        </authorList>
    </citation>
    <scope>NUCLEOTIDE SEQUENCE</scope>
    <source>
        <strain evidence="5">FB-5</strain>
    </source>
</reference>
<gene>
    <name evidence="5" type="ORF">CATMQ487_29920</name>
</gene>
<evidence type="ECO:0000313" key="5">
    <source>
        <dbReference type="EMBL" id="BDI06022.1"/>
    </source>
</evidence>
<dbReference type="PANTHER" id="PTHR43479">
    <property type="entry name" value="ACREF/ENVCD OPERON REPRESSOR-RELATED"/>
    <property type="match status" value="1"/>
</dbReference>
<dbReference type="InterPro" id="IPR001647">
    <property type="entry name" value="HTH_TetR"/>
</dbReference>
<evidence type="ECO:0000256" key="1">
    <source>
        <dbReference type="ARBA" id="ARBA00023125"/>
    </source>
</evidence>
<name>A0ABN6PPN2_9BURK</name>
<proteinExistence type="predicted"/>
<feature type="region of interest" description="Disordered" evidence="3">
    <location>
        <begin position="1"/>
        <end position="28"/>
    </location>
</feature>
<keyword evidence="6" id="KW-1185">Reference proteome</keyword>
<evidence type="ECO:0000259" key="4">
    <source>
        <dbReference type="PROSITE" id="PS50977"/>
    </source>
</evidence>
<evidence type="ECO:0000313" key="6">
    <source>
        <dbReference type="Proteomes" id="UP001057498"/>
    </source>
</evidence>
<organism evidence="5 6">
    <name type="scientific">Sphaerotilus microaerophilus</name>
    <dbReference type="NCBI Taxonomy" id="2914710"/>
    <lineage>
        <taxon>Bacteria</taxon>
        <taxon>Pseudomonadati</taxon>
        <taxon>Pseudomonadota</taxon>
        <taxon>Betaproteobacteria</taxon>
        <taxon>Burkholderiales</taxon>
        <taxon>Sphaerotilaceae</taxon>
        <taxon>Sphaerotilus</taxon>
    </lineage>
</organism>
<dbReference type="Gene3D" id="1.10.357.10">
    <property type="entry name" value="Tetracycline Repressor, domain 2"/>
    <property type="match status" value="1"/>
</dbReference>